<keyword evidence="3" id="KW-1185">Reference proteome</keyword>
<reference evidence="2 3" key="1">
    <citation type="submission" date="2016-06" db="EMBL/GenBank/DDBJ databases">
        <authorList>
            <consortium name="Pathogen Informatics"/>
        </authorList>
    </citation>
    <scope>NUCLEOTIDE SEQUENCE [LARGE SCALE GENOMIC DNA]</scope>
    <source>
        <strain evidence="2">PocGH01</strain>
    </source>
</reference>
<keyword evidence="1" id="KW-0812">Transmembrane</keyword>
<dbReference type="Pfam" id="PF05795">
    <property type="entry name" value="Plasmodium_Vir"/>
    <property type="match status" value="2"/>
</dbReference>
<evidence type="ECO:0000313" key="3">
    <source>
        <dbReference type="Proteomes" id="UP000242942"/>
    </source>
</evidence>
<feature type="transmembrane region" description="Helical" evidence="1">
    <location>
        <begin position="252"/>
        <end position="274"/>
    </location>
</feature>
<organism evidence="2 3">
    <name type="scientific">Plasmodium ovale</name>
    <name type="common">malaria parasite P. ovale</name>
    <dbReference type="NCBI Taxonomy" id="36330"/>
    <lineage>
        <taxon>Eukaryota</taxon>
        <taxon>Sar</taxon>
        <taxon>Alveolata</taxon>
        <taxon>Apicomplexa</taxon>
        <taxon>Aconoidasida</taxon>
        <taxon>Haemosporida</taxon>
        <taxon>Plasmodiidae</taxon>
        <taxon>Plasmodium</taxon>
        <taxon>Plasmodium (Plasmodium)</taxon>
    </lineage>
</organism>
<name>A0A1D3JG57_PLAOA</name>
<dbReference type="InterPro" id="IPR008780">
    <property type="entry name" value="Plasmodium_Vir"/>
</dbReference>
<dbReference type="Proteomes" id="UP000242942">
    <property type="component" value="Unassembled WGS sequence"/>
</dbReference>
<keyword evidence="1" id="KW-1133">Transmembrane helix</keyword>
<dbReference type="VEuPathDB" id="PlasmoDB:POWCR01_000083700"/>
<sequence length="330" mass="38912">MVEGNYEFCKHFDEYLLYESVASLHYNDSSYMNNCDLGYQDFSGDINKLKEVCAKFKYLYFLLFYENSSETSMDSLRAEYLNFWLNYQLISNKIPLTAANDFNSKIKNIDSLFDKKNKLSGKIYKINEDNFKYMKLLYDLYGNYKNIMYIMDGFKKDKTCSDYADEYIKLYGNIIHNCPPQSNNSFCSTLEVIKQKYEHIKDRRKFFICKITELPALPSYRDNSIEERTSEDAVVHPRQETEDYVGDKDTRYLSSIFGFTGTILGILFTLLILYKFSPFGYRLPNLLKRKNVFHTNSQELDKISLNNSEFQENDHGGKIYNVRYNSILNS</sequence>
<evidence type="ECO:0000256" key="1">
    <source>
        <dbReference type="SAM" id="Phobius"/>
    </source>
</evidence>
<dbReference type="EMBL" id="FLRI01000599">
    <property type="protein sequence ID" value="SBT84935.1"/>
    <property type="molecule type" value="Genomic_DNA"/>
</dbReference>
<accession>A0A1D3JG57</accession>
<keyword evidence="1" id="KW-0472">Membrane</keyword>
<dbReference type="OrthoDB" id="388362at2759"/>
<evidence type="ECO:0000313" key="2">
    <source>
        <dbReference type="EMBL" id="SBT84935.1"/>
    </source>
</evidence>
<dbReference type="VEuPathDB" id="PlasmoDB:PocGH01_00051500"/>
<dbReference type="AlphaFoldDB" id="A0A1D3JG57"/>
<protein>
    <submittedName>
        <fullName evidence="2">PIR protein</fullName>
    </submittedName>
</protein>
<gene>
    <name evidence="2" type="primary">PocGH01_00051500</name>
    <name evidence="2" type="ORF">POCGH01_00051500</name>
</gene>
<proteinExistence type="predicted"/>